<gene>
    <name evidence="1" type="ORF">FGF04_33150</name>
</gene>
<dbReference type="AlphaFoldDB" id="A0A5B0A467"/>
<dbReference type="RefSeq" id="WP_149515096.1">
    <property type="nucleotide sequence ID" value="NZ_VDFC01000065.1"/>
</dbReference>
<sequence length="214" mass="23811">MSQEVDLTRYTPAEAVVDGRISAVLIPERRWYNALLSGQGDEPIERWNAKVFQDLESPTASEDCWTWTASLSKDGYGSFRLGGQKARAHHVLWALEHGSPPAYVYVSNRLERVHLGHLCHDRDETCQGGPSCLHRACVNPEHLALQSQSTNVRAGHGGDFHRRKAQCPSGHAYAEFGFSYTDPHGTTRRYCRACQHGQRAPQFAGSRKGLEVAA</sequence>
<accession>A0A5B0A467</accession>
<reference evidence="1 2" key="1">
    <citation type="submission" date="2019-05" db="EMBL/GenBank/DDBJ databases">
        <authorList>
            <person name="Hariharan J."/>
            <person name="Choudoir M.J."/>
            <person name="Diebold P."/>
            <person name="Panke-Buisse K."/>
            <person name="Buckley D.H."/>
        </authorList>
    </citation>
    <scope>NUCLEOTIDE SEQUENCE [LARGE SCALE GENOMIC DNA]</scope>
    <source>
        <strain evidence="1 2">SUN51</strain>
    </source>
</reference>
<dbReference type="SUPFAM" id="SSF54060">
    <property type="entry name" value="His-Me finger endonucleases"/>
    <property type="match status" value="1"/>
</dbReference>
<comment type="caution">
    <text evidence="1">The sequence shown here is derived from an EMBL/GenBank/DDBJ whole genome shotgun (WGS) entry which is preliminary data.</text>
</comment>
<dbReference type="InterPro" id="IPR044925">
    <property type="entry name" value="His-Me_finger_sf"/>
</dbReference>
<evidence type="ECO:0000313" key="2">
    <source>
        <dbReference type="Proteomes" id="UP000324965"/>
    </source>
</evidence>
<dbReference type="Proteomes" id="UP000324965">
    <property type="component" value="Unassembled WGS sequence"/>
</dbReference>
<dbReference type="OrthoDB" id="3732358at2"/>
<name>A0A5B0A467_9ACTN</name>
<proteinExistence type="predicted"/>
<evidence type="ECO:0008006" key="3">
    <source>
        <dbReference type="Google" id="ProtNLM"/>
    </source>
</evidence>
<organism evidence="1 2">
    <name type="scientific">Streptomyces apricus</name>
    <dbReference type="NCBI Taxonomy" id="1828112"/>
    <lineage>
        <taxon>Bacteria</taxon>
        <taxon>Bacillati</taxon>
        <taxon>Actinomycetota</taxon>
        <taxon>Actinomycetes</taxon>
        <taxon>Kitasatosporales</taxon>
        <taxon>Streptomycetaceae</taxon>
        <taxon>Streptomyces</taxon>
    </lineage>
</organism>
<keyword evidence="2" id="KW-1185">Reference proteome</keyword>
<protein>
    <recommendedName>
        <fullName evidence="3">HNH nuclease domain-containing protein</fullName>
    </recommendedName>
</protein>
<evidence type="ECO:0000313" key="1">
    <source>
        <dbReference type="EMBL" id="KAA0924270.1"/>
    </source>
</evidence>
<dbReference type="EMBL" id="VDFC01000065">
    <property type="protein sequence ID" value="KAA0924270.1"/>
    <property type="molecule type" value="Genomic_DNA"/>
</dbReference>